<sequence length="139" mass="15102">MITMTSEYLGELRTRTEHLQSGSILITDAPTDNQGKGEAFSPTDTLCTALCTCMMTLMGIAANREGIDLKGLKAEIEKIMASNPRKVSKVRITFTHPGLVGTAEQEKILTEAARTCPVALSVSADLIQDVTFNFNRIQP</sequence>
<protein>
    <submittedName>
        <fullName evidence="1">OsmC family protein</fullName>
    </submittedName>
</protein>
<dbReference type="RefSeq" id="WP_225699875.1">
    <property type="nucleotide sequence ID" value="NZ_JAIXNE010000008.1"/>
</dbReference>
<reference evidence="1" key="1">
    <citation type="submission" date="2021-09" db="EMBL/GenBank/DDBJ databases">
        <title>Fulvivirga sp. isolated from coastal sediment.</title>
        <authorList>
            <person name="Yu H."/>
        </authorList>
    </citation>
    <scope>NUCLEOTIDE SEQUENCE</scope>
    <source>
        <strain evidence="1">1062</strain>
    </source>
</reference>
<dbReference type="EMBL" id="JAIXNE010000008">
    <property type="protein sequence ID" value="MCA6079013.1"/>
    <property type="molecule type" value="Genomic_DNA"/>
</dbReference>
<comment type="caution">
    <text evidence="1">The sequence shown here is derived from an EMBL/GenBank/DDBJ whole genome shotgun (WGS) entry which is preliminary data.</text>
</comment>
<dbReference type="SUPFAM" id="SSF82784">
    <property type="entry name" value="OsmC-like"/>
    <property type="match status" value="1"/>
</dbReference>
<dbReference type="InterPro" id="IPR003718">
    <property type="entry name" value="OsmC/Ohr_fam"/>
</dbReference>
<evidence type="ECO:0000313" key="1">
    <source>
        <dbReference type="EMBL" id="MCA6079013.1"/>
    </source>
</evidence>
<dbReference type="PANTHER" id="PTHR39624:SF2">
    <property type="entry name" value="OSMC-LIKE PROTEIN"/>
    <property type="match status" value="1"/>
</dbReference>
<keyword evidence="2" id="KW-1185">Reference proteome</keyword>
<organism evidence="1 2">
    <name type="scientific">Fulvivirga sedimenti</name>
    <dbReference type="NCBI Taxonomy" id="2879465"/>
    <lineage>
        <taxon>Bacteria</taxon>
        <taxon>Pseudomonadati</taxon>
        <taxon>Bacteroidota</taxon>
        <taxon>Cytophagia</taxon>
        <taxon>Cytophagales</taxon>
        <taxon>Fulvivirgaceae</taxon>
        <taxon>Fulvivirga</taxon>
    </lineage>
</organism>
<dbReference type="InterPro" id="IPR036102">
    <property type="entry name" value="OsmC/Ohrsf"/>
</dbReference>
<proteinExistence type="predicted"/>
<dbReference type="PANTHER" id="PTHR39624">
    <property type="entry name" value="PROTEIN INVOLVED IN RIMO-MEDIATED BETA-METHYLTHIOLATION OF RIBOSOMAL PROTEIN S12 YCAO"/>
    <property type="match status" value="1"/>
</dbReference>
<dbReference type="Proteomes" id="UP001139409">
    <property type="component" value="Unassembled WGS sequence"/>
</dbReference>
<dbReference type="Gene3D" id="3.30.300.20">
    <property type="match status" value="1"/>
</dbReference>
<gene>
    <name evidence="1" type="ORF">LDX50_29335</name>
</gene>
<dbReference type="Pfam" id="PF02566">
    <property type="entry name" value="OsmC"/>
    <property type="match status" value="1"/>
</dbReference>
<name>A0A9X1HXU3_9BACT</name>
<dbReference type="InterPro" id="IPR015946">
    <property type="entry name" value="KH_dom-like_a/b"/>
</dbReference>
<evidence type="ECO:0000313" key="2">
    <source>
        <dbReference type="Proteomes" id="UP001139409"/>
    </source>
</evidence>
<dbReference type="AlphaFoldDB" id="A0A9X1HXU3"/>
<accession>A0A9X1HXU3</accession>